<accession>A0A6V8HNZ2</accession>
<sequence length="397" mass="44469">MACFIQLRDNVPSWITDVDQLSAHVHTKRAEFAADAEKLKVSPSSLRRKKSVSSSLSSVRSQRGVKPTAQGLKRFLSRESLNKDDGVKKQRTVKTTEPVDQTAKIDASESITPAPSVRRSKPAQVISYDGHTQKVLEKMVRDIWTAKSSIRSSRISSSMRTAFGGRMRMHIPVKKSHETSIPEISSDAAKADIEVDPNAGAATDNDDGLEDQLQLRMFMMKQRSGRNQTNYLPPQQQPRYQPPTRAKESPYDFIECQLENAQNLCETAAYKFLREGNCLDELDRIKQAYEYILEASTSMAEQEEEKLKAEQERQEEEDATKSNATIAVDELETPVAAAVAITSKKDSSGNDPEELNAGLLEVDDRSDASEISIDITAFRMTRYGQRTMAPFKIHHAR</sequence>
<keyword evidence="3" id="KW-1185">Reference proteome</keyword>
<evidence type="ECO:0000256" key="1">
    <source>
        <dbReference type="SAM" id="MobiDB-lite"/>
    </source>
</evidence>
<comment type="caution">
    <text evidence="2">The sequence shown here is derived from an EMBL/GenBank/DDBJ whole genome shotgun (WGS) entry which is preliminary data.</text>
</comment>
<dbReference type="AlphaFoldDB" id="A0A6V8HNZ2"/>
<reference evidence="3" key="1">
    <citation type="journal article" date="2015" name="Genome Announc.">
        <title>Draft genome sequence of Talaromyces cellulolyticus strain Y-94, a source of lignocellulosic biomass-degrading enzymes.</title>
        <authorList>
            <person name="Fujii T."/>
            <person name="Koike H."/>
            <person name="Sawayama S."/>
            <person name="Yano S."/>
            <person name="Inoue H."/>
        </authorList>
    </citation>
    <scope>NUCLEOTIDE SEQUENCE [LARGE SCALE GENOMIC DNA]</scope>
    <source>
        <strain evidence="3">Y-94</strain>
    </source>
</reference>
<feature type="region of interest" description="Disordered" evidence="1">
    <location>
        <begin position="225"/>
        <end position="246"/>
    </location>
</feature>
<dbReference type="Proteomes" id="UP000053095">
    <property type="component" value="Unassembled WGS sequence"/>
</dbReference>
<feature type="compositionally biased region" description="Basic and acidic residues" evidence="1">
    <location>
        <begin position="76"/>
        <end position="88"/>
    </location>
</feature>
<feature type="compositionally biased region" description="Low complexity" evidence="1">
    <location>
        <begin position="233"/>
        <end position="243"/>
    </location>
</feature>
<feature type="region of interest" description="Disordered" evidence="1">
    <location>
        <begin position="342"/>
        <end position="361"/>
    </location>
</feature>
<name>A0A6V8HNZ2_TALPI</name>
<evidence type="ECO:0000313" key="2">
    <source>
        <dbReference type="EMBL" id="GAM43640.1"/>
    </source>
</evidence>
<evidence type="ECO:0000313" key="3">
    <source>
        <dbReference type="Proteomes" id="UP000053095"/>
    </source>
</evidence>
<gene>
    <name evidence="2" type="ORF">TCE0_060r18609</name>
</gene>
<dbReference type="EMBL" id="DF933856">
    <property type="protein sequence ID" value="GAM43640.1"/>
    <property type="molecule type" value="Genomic_DNA"/>
</dbReference>
<organism evidence="2 3">
    <name type="scientific">Talaromyces pinophilus</name>
    <name type="common">Penicillium pinophilum</name>
    <dbReference type="NCBI Taxonomy" id="128442"/>
    <lineage>
        <taxon>Eukaryota</taxon>
        <taxon>Fungi</taxon>
        <taxon>Dikarya</taxon>
        <taxon>Ascomycota</taxon>
        <taxon>Pezizomycotina</taxon>
        <taxon>Eurotiomycetes</taxon>
        <taxon>Eurotiomycetidae</taxon>
        <taxon>Eurotiales</taxon>
        <taxon>Trichocomaceae</taxon>
        <taxon>Talaromyces</taxon>
        <taxon>Talaromyces sect. Talaromyces</taxon>
    </lineage>
</organism>
<protein>
    <submittedName>
        <fullName evidence="2">Uncharacterized protein</fullName>
    </submittedName>
</protein>
<feature type="region of interest" description="Disordered" evidence="1">
    <location>
        <begin position="44"/>
        <end position="97"/>
    </location>
</feature>
<proteinExistence type="predicted"/>
<feature type="region of interest" description="Disordered" evidence="1">
    <location>
        <begin position="302"/>
        <end position="322"/>
    </location>
</feature>
<feature type="compositionally biased region" description="Low complexity" evidence="1">
    <location>
        <begin position="52"/>
        <end position="61"/>
    </location>
</feature>